<dbReference type="PROSITE" id="PS50889">
    <property type="entry name" value="S4"/>
    <property type="match status" value="1"/>
</dbReference>
<keyword evidence="2 4" id="KW-0413">Isomerase</keyword>
<name>A0A1M5XMH8_9FIRM</name>
<evidence type="ECO:0000313" key="6">
    <source>
        <dbReference type="EMBL" id="SHI01030.1"/>
    </source>
</evidence>
<dbReference type="CDD" id="cd02870">
    <property type="entry name" value="PseudoU_synth_RsuA_like"/>
    <property type="match status" value="1"/>
</dbReference>
<dbReference type="InterPro" id="IPR050343">
    <property type="entry name" value="RsuA_PseudoU_synthase"/>
</dbReference>
<dbReference type="Gene3D" id="3.30.70.1560">
    <property type="entry name" value="Alpha-L RNA-binding motif"/>
    <property type="match status" value="1"/>
</dbReference>
<dbReference type="InterPro" id="IPR042092">
    <property type="entry name" value="PsdUridine_s_RsuA/RluB/E/F_cat"/>
</dbReference>
<dbReference type="SUPFAM" id="SSF55174">
    <property type="entry name" value="Alpha-L RNA-binding motif"/>
    <property type="match status" value="1"/>
</dbReference>
<dbReference type="STRING" id="1123281.SAMN02745180_01752"/>
<dbReference type="InterPro" id="IPR000748">
    <property type="entry name" value="PsdUridine_synth_RsuA/RluB/E/F"/>
</dbReference>
<dbReference type="GO" id="GO:0003723">
    <property type="term" value="F:RNA binding"/>
    <property type="evidence" value="ECO:0007669"/>
    <property type="project" value="UniProtKB-KW"/>
</dbReference>
<dbReference type="SMART" id="SM00363">
    <property type="entry name" value="S4"/>
    <property type="match status" value="1"/>
</dbReference>
<dbReference type="OrthoDB" id="9807213at2"/>
<keyword evidence="7" id="KW-1185">Reference proteome</keyword>
<dbReference type="InterPro" id="IPR020103">
    <property type="entry name" value="PsdUridine_synth_cat_dom_sf"/>
</dbReference>
<protein>
    <recommendedName>
        <fullName evidence="4">Pseudouridine synthase</fullName>
        <ecNumber evidence="4">5.4.99.-</ecNumber>
    </recommendedName>
</protein>
<dbReference type="PROSITE" id="PS01149">
    <property type="entry name" value="PSI_RSU"/>
    <property type="match status" value="1"/>
</dbReference>
<evidence type="ECO:0000256" key="4">
    <source>
        <dbReference type="RuleBase" id="RU003887"/>
    </source>
</evidence>
<organism evidence="6 7">
    <name type="scientific">Sporanaerobacter acetigenes DSM 13106</name>
    <dbReference type="NCBI Taxonomy" id="1123281"/>
    <lineage>
        <taxon>Bacteria</taxon>
        <taxon>Bacillati</taxon>
        <taxon>Bacillota</taxon>
        <taxon>Tissierellia</taxon>
        <taxon>Tissierellales</taxon>
        <taxon>Sporanaerobacteraceae</taxon>
        <taxon>Sporanaerobacter</taxon>
    </lineage>
</organism>
<evidence type="ECO:0000256" key="1">
    <source>
        <dbReference type="ARBA" id="ARBA00008348"/>
    </source>
</evidence>
<dbReference type="Proteomes" id="UP000184389">
    <property type="component" value="Unassembled WGS sequence"/>
</dbReference>
<proteinExistence type="inferred from homology"/>
<dbReference type="GO" id="GO:0120159">
    <property type="term" value="F:rRNA pseudouridine synthase activity"/>
    <property type="evidence" value="ECO:0007669"/>
    <property type="project" value="UniProtKB-ARBA"/>
</dbReference>
<dbReference type="PANTHER" id="PTHR47683">
    <property type="entry name" value="PSEUDOURIDINE SYNTHASE FAMILY PROTEIN-RELATED"/>
    <property type="match status" value="1"/>
</dbReference>
<dbReference type="Gene3D" id="3.30.70.580">
    <property type="entry name" value="Pseudouridine synthase I, catalytic domain, N-terminal subdomain"/>
    <property type="match status" value="1"/>
</dbReference>
<dbReference type="SUPFAM" id="SSF55120">
    <property type="entry name" value="Pseudouridine synthase"/>
    <property type="match status" value="1"/>
</dbReference>
<feature type="domain" description="RNA-binding S4" evidence="5">
    <location>
        <begin position="1"/>
        <end position="61"/>
    </location>
</feature>
<accession>A0A1M5XMH8</accession>
<dbReference type="PANTHER" id="PTHR47683:SF2">
    <property type="entry name" value="RNA-BINDING S4 DOMAIN-CONTAINING PROTEIN"/>
    <property type="match status" value="1"/>
</dbReference>
<dbReference type="AlphaFoldDB" id="A0A1M5XMH8"/>
<evidence type="ECO:0000259" key="5">
    <source>
        <dbReference type="SMART" id="SM00363"/>
    </source>
</evidence>
<sequence>MRLQKYMALCGVASRRKSEKMILEERVKVNGKVVNELGTIVDPNRDVVVVDNKKIKLEEKKIYIMLNKPVGYVTTVKDEYNRKKVIDLIRGIDERIYPIGRLDYDTSGLLFLTNDGELTYKLTHPSFEVEKIYVAKVQGIPNHIELDKFRNGLKIDDYITSKSEIKVLKKYSDSSIVEIKIHEGKNRQVRKMCDKINHPVIELKRISMANIKLGNLKEGEWKYLKNSEIEYLKKL</sequence>
<evidence type="ECO:0000313" key="7">
    <source>
        <dbReference type="Proteomes" id="UP000184389"/>
    </source>
</evidence>
<dbReference type="InterPro" id="IPR036986">
    <property type="entry name" value="S4_RNA-bd_sf"/>
</dbReference>
<dbReference type="FunFam" id="3.10.290.10:FF:000003">
    <property type="entry name" value="Pseudouridine synthase"/>
    <property type="match status" value="1"/>
</dbReference>
<dbReference type="GO" id="GO:0000455">
    <property type="term" value="P:enzyme-directed rRNA pseudouridine synthesis"/>
    <property type="evidence" value="ECO:0007669"/>
    <property type="project" value="UniProtKB-ARBA"/>
</dbReference>
<dbReference type="Pfam" id="PF00849">
    <property type="entry name" value="PseudoU_synth_2"/>
    <property type="match status" value="1"/>
</dbReference>
<keyword evidence="3" id="KW-0694">RNA-binding</keyword>
<dbReference type="RefSeq" id="WP_072744418.1">
    <property type="nucleotide sequence ID" value="NZ_FQXR01000007.1"/>
</dbReference>
<dbReference type="EC" id="5.4.99.-" evidence="4"/>
<comment type="similarity">
    <text evidence="1 4">Belongs to the pseudouridine synthase RsuA family.</text>
</comment>
<evidence type="ECO:0000256" key="2">
    <source>
        <dbReference type="ARBA" id="ARBA00023235"/>
    </source>
</evidence>
<dbReference type="InterPro" id="IPR006145">
    <property type="entry name" value="PsdUridine_synth_RsuA/RluA"/>
</dbReference>
<dbReference type="InterPro" id="IPR002942">
    <property type="entry name" value="S4_RNA-bd"/>
</dbReference>
<dbReference type="InterPro" id="IPR018496">
    <property type="entry name" value="PsdUridine_synth_RsuA/RluB_CS"/>
</dbReference>
<gene>
    <name evidence="6" type="ORF">SAMN02745180_01752</name>
</gene>
<evidence type="ECO:0000256" key="3">
    <source>
        <dbReference type="PROSITE-ProRule" id="PRU00182"/>
    </source>
</evidence>
<dbReference type="InterPro" id="IPR020094">
    <property type="entry name" value="TruA/RsuA/RluB/E/F_N"/>
</dbReference>
<dbReference type="NCBIfam" id="TIGR00093">
    <property type="entry name" value="pseudouridine synthase"/>
    <property type="match status" value="1"/>
</dbReference>
<dbReference type="Gene3D" id="3.10.290.10">
    <property type="entry name" value="RNA-binding S4 domain"/>
    <property type="match status" value="1"/>
</dbReference>
<dbReference type="EMBL" id="FQXR01000007">
    <property type="protein sequence ID" value="SHI01030.1"/>
    <property type="molecule type" value="Genomic_DNA"/>
</dbReference>
<dbReference type="Pfam" id="PF01479">
    <property type="entry name" value="S4"/>
    <property type="match status" value="1"/>
</dbReference>
<reference evidence="6 7" key="1">
    <citation type="submission" date="2016-11" db="EMBL/GenBank/DDBJ databases">
        <authorList>
            <person name="Jaros S."/>
            <person name="Januszkiewicz K."/>
            <person name="Wedrychowicz H."/>
        </authorList>
    </citation>
    <scope>NUCLEOTIDE SEQUENCE [LARGE SCALE GENOMIC DNA]</scope>
    <source>
        <strain evidence="6 7">DSM 13106</strain>
    </source>
</reference>
<dbReference type="CDD" id="cd00165">
    <property type="entry name" value="S4"/>
    <property type="match status" value="1"/>
</dbReference>